<comment type="function">
    <text evidence="1">Alpha-L-fucosidase is responsible for hydrolyzing the alpha-1,6-linked fucose joined to the reducing-end N-acetylglucosamine of the carbohydrate moieties of glycoproteins.</text>
</comment>
<accession>A0A9E6ZMR6</accession>
<dbReference type="PANTHER" id="PTHR10030">
    <property type="entry name" value="ALPHA-L-FUCOSIDASE"/>
    <property type="match status" value="1"/>
</dbReference>
<sequence>MNSIYKTQENNFKALSSKICFLILISLFLNCNPNKKHNEHKPLPHYTANWDSLAAYNEAPEWFREAKFGIYAHWGVLSVPEYANDWYPRLMHIEGSNENKHHIATYGSLSEFGYHNFVPKFKAEKFDAQNWADLFEKSGAKFAGIVAEHHDGWSNWDSEINPWNSIDKGPHKDIVGELEKAIHRKGMKFVTSFHKARNLQIFQKDSTKWLDDTSYFPYNPKMATSSKDSIISIMYGNIPKEQFYKNWLGELKEVIDNYHPDLIYFDGKLDKIPDEYKKEFAAYFINQSLARNQEVVITHKEGELPKSVSLEDFEKGRMNKITKDYWLTDETVSLGSWSYVQGLQYKTADEIIDLLADIVSKNGAMMLNVSPRANGEIPQAQKDILLTIGNWLKINGEAIYGSSTWDIFGEGPTKQDKSGMFLDKLSYTAQDIRYTQKENNIYAIVLGWPGENKQIVLTAFSKKSLVSQPKIKSISVLGSNENILFKLKDEGLYLTTPTSKPDDKAFVFKIKTL</sequence>
<dbReference type="Gene3D" id="2.60.40.1180">
    <property type="entry name" value="Golgi alpha-mannosidase II"/>
    <property type="match status" value="1"/>
</dbReference>
<dbReference type="PRINTS" id="PR00741">
    <property type="entry name" value="GLHYDRLASE29"/>
</dbReference>
<proteinExistence type="inferred from homology"/>
<keyword evidence="6" id="KW-0326">Glycosidase</keyword>
<feature type="domain" description="Glycoside hydrolase family 29 N-terminal" evidence="7">
    <location>
        <begin position="41"/>
        <end position="397"/>
    </location>
</feature>
<dbReference type="GO" id="GO:0016139">
    <property type="term" value="P:glycoside catabolic process"/>
    <property type="evidence" value="ECO:0007669"/>
    <property type="project" value="TreeGrafter"/>
</dbReference>
<dbReference type="EMBL" id="CP094358">
    <property type="protein sequence ID" value="UOB18734.1"/>
    <property type="molecule type" value="Genomic_DNA"/>
</dbReference>
<evidence type="ECO:0000256" key="1">
    <source>
        <dbReference type="ARBA" id="ARBA00004071"/>
    </source>
</evidence>
<dbReference type="GO" id="GO:0006004">
    <property type="term" value="P:fucose metabolic process"/>
    <property type="evidence" value="ECO:0007669"/>
    <property type="project" value="InterPro"/>
</dbReference>
<dbReference type="GO" id="GO:0004560">
    <property type="term" value="F:alpha-L-fucosidase activity"/>
    <property type="evidence" value="ECO:0007669"/>
    <property type="project" value="InterPro"/>
</dbReference>
<dbReference type="Pfam" id="PF16757">
    <property type="entry name" value="Fucosidase_C"/>
    <property type="match status" value="1"/>
</dbReference>
<dbReference type="SMR" id="A0A9E6ZMR6"/>
<evidence type="ECO:0000313" key="9">
    <source>
        <dbReference type="EMBL" id="UOB18734.1"/>
    </source>
</evidence>
<dbReference type="PIRSF" id="PIRSF001092">
    <property type="entry name" value="Alpha-L-fucosidase"/>
    <property type="match status" value="1"/>
</dbReference>
<dbReference type="Pfam" id="PF01120">
    <property type="entry name" value="Alpha_L_fucos"/>
    <property type="match status" value="1"/>
</dbReference>
<keyword evidence="4" id="KW-0732">Signal</keyword>
<dbReference type="InterPro" id="IPR000933">
    <property type="entry name" value="Glyco_hydro_29"/>
</dbReference>
<keyword evidence="10" id="KW-1185">Reference proteome</keyword>
<dbReference type="KEGG" id="fbm:MQE35_05440"/>
<evidence type="ECO:0000313" key="10">
    <source>
        <dbReference type="Proteomes" id="UP000831290"/>
    </source>
</evidence>
<dbReference type="SUPFAM" id="SSF51445">
    <property type="entry name" value="(Trans)glycosidases"/>
    <property type="match status" value="1"/>
</dbReference>
<evidence type="ECO:0000256" key="4">
    <source>
        <dbReference type="ARBA" id="ARBA00022729"/>
    </source>
</evidence>
<dbReference type="InterPro" id="IPR017853">
    <property type="entry name" value="GH"/>
</dbReference>
<evidence type="ECO:0000256" key="3">
    <source>
        <dbReference type="ARBA" id="ARBA00012662"/>
    </source>
</evidence>
<feature type="domain" description="Alpha-L-fucosidase C-terminal" evidence="8">
    <location>
        <begin position="429"/>
        <end position="511"/>
    </location>
</feature>
<evidence type="ECO:0000256" key="6">
    <source>
        <dbReference type="ARBA" id="ARBA00023295"/>
    </source>
</evidence>
<dbReference type="AlphaFoldDB" id="A0A9E6ZMR6"/>
<evidence type="ECO:0000256" key="2">
    <source>
        <dbReference type="ARBA" id="ARBA00007951"/>
    </source>
</evidence>
<gene>
    <name evidence="9" type="ORF">MQE35_05440</name>
</gene>
<dbReference type="EC" id="3.2.1.51" evidence="3"/>
<dbReference type="InterPro" id="IPR057739">
    <property type="entry name" value="Glyco_hydro_29_N"/>
</dbReference>
<dbReference type="PANTHER" id="PTHR10030:SF37">
    <property type="entry name" value="ALPHA-L-FUCOSIDASE-RELATED"/>
    <property type="match status" value="1"/>
</dbReference>
<evidence type="ECO:0000259" key="7">
    <source>
        <dbReference type="Pfam" id="PF01120"/>
    </source>
</evidence>
<evidence type="ECO:0000259" key="8">
    <source>
        <dbReference type="Pfam" id="PF16757"/>
    </source>
</evidence>
<organism evidence="9 10">
    <name type="scientific">Abyssalbus ytuae</name>
    <dbReference type="NCBI Taxonomy" id="2926907"/>
    <lineage>
        <taxon>Bacteria</taxon>
        <taxon>Pseudomonadati</taxon>
        <taxon>Bacteroidota</taxon>
        <taxon>Flavobacteriia</taxon>
        <taxon>Flavobacteriales</taxon>
        <taxon>Flavobacteriaceae</taxon>
        <taxon>Abyssalbus</taxon>
    </lineage>
</organism>
<dbReference type="InterPro" id="IPR013780">
    <property type="entry name" value="Glyco_hydro_b"/>
</dbReference>
<keyword evidence="5" id="KW-0378">Hydrolase</keyword>
<dbReference type="Proteomes" id="UP000831290">
    <property type="component" value="Chromosome"/>
</dbReference>
<dbReference type="SMART" id="SM00812">
    <property type="entry name" value="Alpha_L_fucos"/>
    <property type="match status" value="1"/>
</dbReference>
<dbReference type="RefSeq" id="WP_255845351.1">
    <property type="nucleotide sequence ID" value="NZ_CP094358.1"/>
</dbReference>
<dbReference type="GO" id="GO:0005764">
    <property type="term" value="C:lysosome"/>
    <property type="evidence" value="ECO:0007669"/>
    <property type="project" value="TreeGrafter"/>
</dbReference>
<protein>
    <recommendedName>
        <fullName evidence="3">alpha-L-fucosidase</fullName>
        <ecNumber evidence="3">3.2.1.51</ecNumber>
    </recommendedName>
</protein>
<dbReference type="InterPro" id="IPR031919">
    <property type="entry name" value="Fucosidase_C"/>
</dbReference>
<dbReference type="Gene3D" id="3.20.20.80">
    <property type="entry name" value="Glycosidases"/>
    <property type="match status" value="1"/>
</dbReference>
<evidence type="ECO:0000256" key="5">
    <source>
        <dbReference type="ARBA" id="ARBA00022801"/>
    </source>
</evidence>
<reference evidence="9" key="1">
    <citation type="submission" date="2022-03" db="EMBL/GenBank/DDBJ databases">
        <title>Description of Abyssus ytuae gen. nov., sp. nov., a novel member of the family Flavobacteriaceae isolated from the sediment of Mariana Trench.</title>
        <authorList>
            <person name="Zhang J."/>
            <person name="Xu X."/>
        </authorList>
    </citation>
    <scope>NUCLEOTIDE SEQUENCE</scope>
    <source>
        <strain evidence="9">MT3330</strain>
    </source>
</reference>
<name>A0A9E6ZMR6_9FLAO</name>
<comment type="similarity">
    <text evidence="2">Belongs to the glycosyl hydrolase 29 family.</text>
</comment>
<dbReference type="InterPro" id="IPR016286">
    <property type="entry name" value="FUC_metazoa-typ"/>
</dbReference>